<reference evidence="1 2" key="1">
    <citation type="submission" date="2019-10" db="EMBL/GenBank/DDBJ databases">
        <authorList>
            <person name="Palmer J.M."/>
        </authorList>
    </citation>
    <scope>NUCLEOTIDE SEQUENCE [LARGE SCALE GENOMIC DNA]</scope>
    <source>
        <strain evidence="1 2">TWF506</strain>
    </source>
</reference>
<name>A0AAN8MZR8_9PEZI</name>
<comment type="caution">
    <text evidence="1">The sequence shown here is derived from an EMBL/GenBank/DDBJ whole genome shotgun (WGS) entry which is preliminary data.</text>
</comment>
<gene>
    <name evidence="1" type="ORF">TWF506_002390</name>
</gene>
<dbReference type="Proteomes" id="UP001307849">
    <property type="component" value="Unassembled WGS sequence"/>
</dbReference>
<sequence length="336" mass="37755">MESKSWYCRQKQKFLLTTSLAIFTGSLFNIPTASAIPIENQTFDQDIPYQVENKLVTRQDAREVPLPPGSTWADGSRDLTFYGAECKMGLYEGTFRNRDGPIDTGPGARWEGFPLGTRSMGPEALVFPDHKCVNIRDLHPALPNQISAFILTGHCECRFFDHEGCPNEPGEGGFSAYNREDATLWSNGPDNDRLESFSCWKTNHFEDFSSCSIRFAENPSTAVGRPVSPLDALRPKPPGRVFDLSFTRDDLTESPTRHEGETDCQRIPEGMVLNYYKINGCSCRFYLSEACEYDGYVYTDGNAGKTEKIYGIRQDIRSYRCLAPFGLPGPPRDDLN</sequence>
<dbReference type="EMBL" id="JAVHJM010000010">
    <property type="protein sequence ID" value="KAK6504183.1"/>
    <property type="molecule type" value="Genomic_DNA"/>
</dbReference>
<evidence type="ECO:0000313" key="2">
    <source>
        <dbReference type="Proteomes" id="UP001307849"/>
    </source>
</evidence>
<evidence type="ECO:0000313" key="1">
    <source>
        <dbReference type="EMBL" id="KAK6504183.1"/>
    </source>
</evidence>
<organism evidence="1 2">
    <name type="scientific">Arthrobotrys conoides</name>
    <dbReference type="NCBI Taxonomy" id="74498"/>
    <lineage>
        <taxon>Eukaryota</taxon>
        <taxon>Fungi</taxon>
        <taxon>Dikarya</taxon>
        <taxon>Ascomycota</taxon>
        <taxon>Pezizomycotina</taxon>
        <taxon>Orbiliomycetes</taxon>
        <taxon>Orbiliales</taxon>
        <taxon>Orbiliaceae</taxon>
        <taxon>Arthrobotrys</taxon>
    </lineage>
</organism>
<dbReference type="AlphaFoldDB" id="A0AAN8MZR8"/>
<accession>A0AAN8MZR8</accession>
<proteinExistence type="predicted"/>
<keyword evidence="2" id="KW-1185">Reference proteome</keyword>
<protein>
    <submittedName>
        <fullName evidence="1">Uncharacterized protein</fullName>
    </submittedName>
</protein>